<feature type="non-terminal residue" evidence="2">
    <location>
        <position position="1"/>
    </location>
</feature>
<evidence type="ECO:0000256" key="1">
    <source>
        <dbReference type="SAM" id="MobiDB-lite"/>
    </source>
</evidence>
<sequence>RDTRPQLWAMRGEERERLGTCVAGLYLVGYDGLVDTLEGRQHCYTFTKYPPSAASPSAHGRGTSDADDGSGIVSKADGSISNGDRQNVAGGDGCGSSSLLRSALGEGEMGLLGLEGMHANIARII</sequence>
<feature type="region of interest" description="Disordered" evidence="1">
    <location>
        <begin position="48"/>
        <end position="93"/>
    </location>
</feature>
<keyword evidence="3" id="KW-1185">Reference proteome</keyword>
<dbReference type="Proteomes" id="UP000815325">
    <property type="component" value="Unassembled WGS sequence"/>
</dbReference>
<proteinExistence type="predicted"/>
<reference evidence="2" key="1">
    <citation type="submission" date="2017-08" db="EMBL/GenBank/DDBJ databases">
        <authorList>
            <person name="Polle J.E."/>
            <person name="Barry K."/>
            <person name="Cushman J."/>
            <person name="Schmutz J."/>
            <person name="Tran D."/>
            <person name="Hathwaick L.T."/>
            <person name="Yim W.C."/>
            <person name="Jenkins J."/>
            <person name="Mckie-Krisberg Z.M."/>
            <person name="Prochnik S."/>
            <person name="Lindquist E."/>
            <person name="Dockter R.B."/>
            <person name="Adam C."/>
            <person name="Molina H."/>
            <person name="Bunkerborg J."/>
            <person name="Jin E."/>
            <person name="Buchheim M."/>
            <person name="Magnuson J."/>
        </authorList>
    </citation>
    <scope>NUCLEOTIDE SEQUENCE</scope>
    <source>
        <strain evidence="2">CCAP 19/18</strain>
    </source>
</reference>
<gene>
    <name evidence="2" type="ORF">DUNSADRAFT_11078</name>
</gene>
<dbReference type="EMBL" id="MU073496">
    <property type="protein sequence ID" value="KAF5825370.1"/>
    <property type="molecule type" value="Genomic_DNA"/>
</dbReference>
<evidence type="ECO:0000313" key="2">
    <source>
        <dbReference type="EMBL" id="KAF5825370.1"/>
    </source>
</evidence>
<accession>A0ABQ7FSZ5</accession>
<evidence type="ECO:0000313" key="3">
    <source>
        <dbReference type="Proteomes" id="UP000815325"/>
    </source>
</evidence>
<comment type="caution">
    <text evidence="2">The sequence shown here is derived from an EMBL/GenBank/DDBJ whole genome shotgun (WGS) entry which is preliminary data.</text>
</comment>
<protein>
    <submittedName>
        <fullName evidence="2">Uncharacterized protein</fullName>
    </submittedName>
</protein>
<feature type="non-terminal residue" evidence="2">
    <location>
        <position position="125"/>
    </location>
</feature>
<organism evidence="2 3">
    <name type="scientific">Dunaliella salina</name>
    <name type="common">Green alga</name>
    <name type="synonym">Protococcus salinus</name>
    <dbReference type="NCBI Taxonomy" id="3046"/>
    <lineage>
        <taxon>Eukaryota</taxon>
        <taxon>Viridiplantae</taxon>
        <taxon>Chlorophyta</taxon>
        <taxon>core chlorophytes</taxon>
        <taxon>Chlorophyceae</taxon>
        <taxon>CS clade</taxon>
        <taxon>Chlamydomonadales</taxon>
        <taxon>Dunaliellaceae</taxon>
        <taxon>Dunaliella</taxon>
    </lineage>
</organism>
<name>A0ABQ7FSZ5_DUNSA</name>